<dbReference type="CDD" id="cd11056">
    <property type="entry name" value="CYP6-like"/>
    <property type="match status" value="1"/>
</dbReference>
<keyword evidence="12 16" id="KW-0503">Monooxygenase</keyword>
<evidence type="ECO:0000313" key="18">
    <source>
        <dbReference type="Proteomes" id="UP001231518"/>
    </source>
</evidence>
<keyword evidence="9" id="KW-0492">Microsome</keyword>
<dbReference type="GO" id="GO:0005789">
    <property type="term" value="C:endoplasmic reticulum membrane"/>
    <property type="evidence" value="ECO:0007669"/>
    <property type="project" value="UniProtKB-SubCell"/>
</dbReference>
<evidence type="ECO:0000256" key="10">
    <source>
        <dbReference type="ARBA" id="ARBA00023002"/>
    </source>
</evidence>
<dbReference type="PRINTS" id="PR00385">
    <property type="entry name" value="P450"/>
</dbReference>
<evidence type="ECO:0000256" key="8">
    <source>
        <dbReference type="ARBA" id="ARBA00022824"/>
    </source>
</evidence>
<evidence type="ECO:0000256" key="13">
    <source>
        <dbReference type="ARBA" id="ARBA00023136"/>
    </source>
</evidence>
<dbReference type="EMBL" id="JARGEI010000014">
    <property type="protein sequence ID" value="KAJ8720124.1"/>
    <property type="molecule type" value="Genomic_DNA"/>
</dbReference>
<comment type="catalytic activity">
    <reaction evidence="14">
        <text>an organic molecule + reduced [NADPH--hemoprotein reductase] + O2 = an alcohol + oxidized [NADPH--hemoprotein reductase] + H2O + H(+)</text>
        <dbReference type="Rhea" id="RHEA:17149"/>
        <dbReference type="Rhea" id="RHEA-COMP:11964"/>
        <dbReference type="Rhea" id="RHEA-COMP:11965"/>
        <dbReference type="ChEBI" id="CHEBI:15377"/>
        <dbReference type="ChEBI" id="CHEBI:15378"/>
        <dbReference type="ChEBI" id="CHEBI:15379"/>
        <dbReference type="ChEBI" id="CHEBI:30879"/>
        <dbReference type="ChEBI" id="CHEBI:57618"/>
        <dbReference type="ChEBI" id="CHEBI:58210"/>
        <dbReference type="ChEBI" id="CHEBI:142491"/>
        <dbReference type="EC" id="1.14.14.1"/>
    </reaction>
</comment>
<dbReference type="GO" id="GO:0020037">
    <property type="term" value="F:heme binding"/>
    <property type="evidence" value="ECO:0007669"/>
    <property type="project" value="InterPro"/>
</dbReference>
<dbReference type="Gene3D" id="1.10.630.10">
    <property type="entry name" value="Cytochrome P450"/>
    <property type="match status" value="1"/>
</dbReference>
<evidence type="ECO:0000256" key="15">
    <source>
        <dbReference type="PIRSR" id="PIRSR602401-1"/>
    </source>
</evidence>
<keyword evidence="6 15" id="KW-0349">Heme</keyword>
<dbReference type="Pfam" id="PF00067">
    <property type="entry name" value="p450"/>
    <property type="match status" value="1"/>
</dbReference>
<keyword evidence="13" id="KW-0472">Membrane</keyword>
<keyword evidence="10 16" id="KW-0560">Oxidoreductase</keyword>
<feature type="binding site" description="axial binding residue" evidence="15">
    <location>
        <position position="427"/>
    </location>
    <ligand>
        <name>heme</name>
        <dbReference type="ChEBI" id="CHEBI:30413"/>
    </ligand>
    <ligandPart>
        <name>Fe</name>
        <dbReference type="ChEBI" id="CHEBI:18248"/>
    </ligandPart>
</feature>
<evidence type="ECO:0000256" key="1">
    <source>
        <dbReference type="ARBA" id="ARBA00001971"/>
    </source>
</evidence>
<organism evidence="17 18">
    <name type="scientific">Mythimna separata</name>
    <name type="common">Oriental armyworm</name>
    <name type="synonym">Pseudaletia separata</name>
    <dbReference type="NCBI Taxonomy" id="271217"/>
    <lineage>
        <taxon>Eukaryota</taxon>
        <taxon>Metazoa</taxon>
        <taxon>Ecdysozoa</taxon>
        <taxon>Arthropoda</taxon>
        <taxon>Hexapoda</taxon>
        <taxon>Insecta</taxon>
        <taxon>Pterygota</taxon>
        <taxon>Neoptera</taxon>
        <taxon>Endopterygota</taxon>
        <taxon>Lepidoptera</taxon>
        <taxon>Glossata</taxon>
        <taxon>Ditrysia</taxon>
        <taxon>Noctuoidea</taxon>
        <taxon>Noctuidae</taxon>
        <taxon>Noctuinae</taxon>
        <taxon>Hadenini</taxon>
        <taxon>Mythimna</taxon>
    </lineage>
</organism>
<dbReference type="PROSITE" id="PS00086">
    <property type="entry name" value="CYTOCHROME_P450"/>
    <property type="match status" value="1"/>
</dbReference>
<evidence type="ECO:0000256" key="2">
    <source>
        <dbReference type="ARBA" id="ARBA00004174"/>
    </source>
</evidence>
<dbReference type="GO" id="GO:0016712">
    <property type="term" value="F:oxidoreductase activity, acting on paired donors, with incorporation or reduction of molecular oxygen, reduced flavin or flavoprotein as one donor, and incorporation of one atom of oxygen"/>
    <property type="evidence" value="ECO:0007669"/>
    <property type="project" value="UniProtKB-EC"/>
</dbReference>
<protein>
    <recommendedName>
        <fullName evidence="5">unspecific monooxygenase</fullName>
        <ecNumber evidence="5">1.14.14.1</ecNumber>
    </recommendedName>
</protein>
<evidence type="ECO:0000256" key="14">
    <source>
        <dbReference type="ARBA" id="ARBA00047827"/>
    </source>
</evidence>
<keyword evidence="18" id="KW-1185">Reference proteome</keyword>
<evidence type="ECO:0000256" key="7">
    <source>
        <dbReference type="ARBA" id="ARBA00022723"/>
    </source>
</evidence>
<evidence type="ECO:0000256" key="11">
    <source>
        <dbReference type="ARBA" id="ARBA00023004"/>
    </source>
</evidence>
<evidence type="ECO:0000256" key="9">
    <source>
        <dbReference type="ARBA" id="ARBA00022848"/>
    </source>
</evidence>
<evidence type="ECO:0000256" key="5">
    <source>
        <dbReference type="ARBA" id="ARBA00012109"/>
    </source>
</evidence>
<proteinExistence type="inferred from homology"/>
<name>A0AAD7YMG9_MYTSE</name>
<keyword evidence="8" id="KW-0256">Endoplasmic reticulum</keyword>
<dbReference type="SUPFAM" id="SSF48264">
    <property type="entry name" value="Cytochrome P450"/>
    <property type="match status" value="1"/>
</dbReference>
<gene>
    <name evidence="17" type="ORF">PYW07_012167</name>
</gene>
<evidence type="ECO:0000256" key="12">
    <source>
        <dbReference type="ARBA" id="ARBA00023033"/>
    </source>
</evidence>
<dbReference type="EC" id="1.14.14.1" evidence="5"/>
<comment type="caution">
    <text evidence="17">The sequence shown here is derived from an EMBL/GenBank/DDBJ whole genome shotgun (WGS) entry which is preliminary data.</text>
</comment>
<dbReference type="InterPro" id="IPR017972">
    <property type="entry name" value="Cyt_P450_CS"/>
</dbReference>
<dbReference type="PANTHER" id="PTHR24292">
    <property type="entry name" value="CYTOCHROME P450"/>
    <property type="match status" value="1"/>
</dbReference>
<evidence type="ECO:0000256" key="16">
    <source>
        <dbReference type="RuleBase" id="RU000461"/>
    </source>
</evidence>
<dbReference type="PRINTS" id="PR00463">
    <property type="entry name" value="EP450I"/>
</dbReference>
<comment type="cofactor">
    <cofactor evidence="1 15">
        <name>heme</name>
        <dbReference type="ChEBI" id="CHEBI:30413"/>
    </cofactor>
</comment>
<dbReference type="GO" id="GO:0005506">
    <property type="term" value="F:iron ion binding"/>
    <property type="evidence" value="ECO:0007669"/>
    <property type="project" value="InterPro"/>
</dbReference>
<evidence type="ECO:0000256" key="6">
    <source>
        <dbReference type="ARBA" id="ARBA00022617"/>
    </source>
</evidence>
<dbReference type="PANTHER" id="PTHR24292:SF54">
    <property type="entry name" value="CYP9F3-RELATED"/>
    <property type="match status" value="1"/>
</dbReference>
<comment type="similarity">
    <text evidence="4 16">Belongs to the cytochrome P450 family.</text>
</comment>
<evidence type="ECO:0000256" key="3">
    <source>
        <dbReference type="ARBA" id="ARBA00004406"/>
    </source>
</evidence>
<dbReference type="FunFam" id="1.10.630.10:FF:000182">
    <property type="entry name" value="Cytochrome P450 3A4"/>
    <property type="match status" value="1"/>
</dbReference>
<dbReference type="InterPro" id="IPR050476">
    <property type="entry name" value="Insect_CytP450_Detox"/>
</dbReference>
<dbReference type="InterPro" id="IPR002401">
    <property type="entry name" value="Cyt_P450_E_grp-I"/>
</dbReference>
<dbReference type="AlphaFoldDB" id="A0AAD7YMG9"/>
<sequence>MVRIYRYWRKRGVIGPTPYPVVGNYGTVIFGKESEGDFLKRIYEQYPNEKFVGLFKGVRPVLVIRDPDLIKCVLIKDYDCFTDRCLEKPVQVFNKSIFVMRGDQRWQAMRATLTPILTKSKIIRMIPFVQKAADSYINFLDFLVSNKIEREMHDLKTKYIVQIIGNLFFGVNLDAFHDNNEIQHAIDAALDPQLKSSPIHTISYVCPPIVNMLTPWIRREFDRRVFSAFRRFMMPLINKPRDSETSSPIFIDKFVDLKERSKIKNGRGLPEIDDDDIMQQVLTLSLASYETTATLLSFMIHELSLRQDIQAKCSEEVNNVFEKYNGKLTAEGLFEMKYLEMTMEETMRMHPSSHCIDRRCVAKYTLPDTDVTIDKGVFIFMPTHGLHRDPKYFPNPNVFDPERFSPENKVKIQPYVYLPFGDGPRKCLGIRASKLFVLLCLASFLRKYKVTPSAKTKQMKYDPSKLLALSALGGVWVNIEPRI</sequence>
<dbReference type="InterPro" id="IPR036396">
    <property type="entry name" value="Cyt_P450_sf"/>
</dbReference>
<dbReference type="Proteomes" id="UP001231518">
    <property type="component" value="Chromosome 3"/>
</dbReference>
<evidence type="ECO:0000256" key="4">
    <source>
        <dbReference type="ARBA" id="ARBA00010617"/>
    </source>
</evidence>
<keyword evidence="7 15" id="KW-0479">Metal-binding</keyword>
<keyword evidence="11 15" id="KW-0408">Iron</keyword>
<comment type="subcellular location">
    <subcellularLocation>
        <location evidence="3">Endoplasmic reticulum membrane</location>
        <topology evidence="3">Peripheral membrane protein</topology>
    </subcellularLocation>
    <subcellularLocation>
        <location evidence="2">Microsome membrane</location>
        <topology evidence="2">Peripheral membrane protein</topology>
    </subcellularLocation>
</comment>
<dbReference type="InterPro" id="IPR001128">
    <property type="entry name" value="Cyt_P450"/>
</dbReference>
<accession>A0AAD7YMG9</accession>
<reference evidence="17" key="1">
    <citation type="submission" date="2023-03" db="EMBL/GenBank/DDBJ databases">
        <title>Chromosome-level genomes of two armyworms, Mythimna separata and Mythimna loreyi, provide insights into the biosynthesis and reception of sex pheromones.</title>
        <authorList>
            <person name="Zhao H."/>
        </authorList>
    </citation>
    <scope>NUCLEOTIDE SEQUENCE</scope>
    <source>
        <strain evidence="17">BeijingLab</strain>
        <tissue evidence="17">Pupa</tissue>
    </source>
</reference>
<evidence type="ECO:0000313" key="17">
    <source>
        <dbReference type="EMBL" id="KAJ8720124.1"/>
    </source>
</evidence>